<dbReference type="Gene3D" id="3.30.160.60">
    <property type="entry name" value="Classic Zinc Finger"/>
    <property type="match status" value="3"/>
</dbReference>
<protein>
    <recommendedName>
        <fullName evidence="3">B box-type domain-containing protein</fullName>
    </recommendedName>
</protein>
<keyword evidence="1" id="KW-0479">Metal-binding</keyword>
<keyword evidence="1" id="KW-0862">Zinc</keyword>
<feature type="compositionally biased region" description="Basic and acidic residues" evidence="2">
    <location>
        <begin position="331"/>
        <end position="346"/>
    </location>
</feature>
<feature type="region of interest" description="Disordered" evidence="2">
    <location>
        <begin position="325"/>
        <end position="395"/>
    </location>
</feature>
<keyword evidence="5" id="KW-1185">Reference proteome</keyword>
<evidence type="ECO:0000256" key="1">
    <source>
        <dbReference type="PROSITE-ProRule" id="PRU00024"/>
    </source>
</evidence>
<feature type="domain" description="B box-type" evidence="3">
    <location>
        <begin position="23"/>
        <end position="70"/>
    </location>
</feature>
<name>A0A9D4GW31_DREPO</name>
<dbReference type="PANTHER" id="PTHR25462:SF229">
    <property type="entry name" value="TRANSCRIPTION INTERMEDIARY FACTOR 1-BETA"/>
    <property type="match status" value="1"/>
</dbReference>
<feature type="domain" description="B box-type" evidence="3">
    <location>
        <begin position="272"/>
        <end position="317"/>
    </location>
</feature>
<dbReference type="InterPro" id="IPR000315">
    <property type="entry name" value="Znf_B-box"/>
</dbReference>
<dbReference type="Pfam" id="PF00643">
    <property type="entry name" value="zf-B_box"/>
    <property type="match status" value="1"/>
</dbReference>
<feature type="compositionally biased region" description="Polar residues" evidence="2">
    <location>
        <begin position="247"/>
        <end position="265"/>
    </location>
</feature>
<dbReference type="CDD" id="cd19776">
    <property type="entry name" value="Bbox2_TRIM25_C-IV"/>
    <property type="match status" value="2"/>
</dbReference>
<accession>A0A9D4GW31</accession>
<evidence type="ECO:0000313" key="5">
    <source>
        <dbReference type="Proteomes" id="UP000828390"/>
    </source>
</evidence>
<evidence type="ECO:0000313" key="4">
    <source>
        <dbReference type="EMBL" id="KAH3824589.1"/>
    </source>
</evidence>
<dbReference type="PROSITE" id="PS50119">
    <property type="entry name" value="ZF_BBOX"/>
    <property type="match status" value="3"/>
</dbReference>
<evidence type="ECO:0000256" key="2">
    <source>
        <dbReference type="SAM" id="MobiDB-lite"/>
    </source>
</evidence>
<sequence>MTSTIDSFPQEFDRHFGSVSAQRKCDPCVEDSEAVPALYWCSTCQHALCYKCTQSHRQMRATKTHALMDVDDAQIRPKRTGSKSYELCPSHPGKLLDLFCQNHHRPVCSTCVIRSHRICETVVAIGQTGSIQYKYPKLSPIQSRERMGNNDKPVSGYTEDRQARTHPRASYGTCGDHEQLLDLYCQDHNCAVCSTCVIQNHRLCETIVAIDEEGNIKYNQAKKSHNVHQTRSIQSDKTALKSAEAKQINQNTITENKTAKKSSTSLDPAYGICTDHEESMDYYCQDHHHLVCVSCINERKHIACEISRASHHTETSVTRVNADLLSSQGQTREENSTLEKTNRAIKPESYIKNNTRPEKADLTVIDRSNSRPNHHQDTSKRLVVPSHKSRPSANQAIITSGADNRVALSTKEQPIFNEIARFKMSLVEHLDKLEDDLKKEMEVLCSNYEEMMQCKIDGTRKLRDAIQNALNMANNADPEGVAPQSMRDECDEYERMTKEERTDFKDVELKFMPEDNLSVLANTVKQLGRVNALKKQNQNRFSKPFIHRSAQITGLLNGKRDGDTKDSIFNSVDMGSSGDIIVADFNNCSVKLFDHTGMFLSQMKLSSVPRGVCFVEDKTAAISLPKEGIIKLMSIEGNFLTHLKDLHTSFKAYRMCGYRSKLLGICYSQGTRSVSVVEQSGQIGKTITKRKDKTGHGGVAYDPAKNLTYMSDREQICCYGDNGDVIFRNTFRRADLRGMTLDCQGNLYVCSHETKSVLQIDQNGTLAKSISVPIPPQDVAIQPMGNTMVVVGLGNVAYVYNLT</sequence>
<dbReference type="Gene3D" id="2.120.10.30">
    <property type="entry name" value="TolB, C-terminal domain"/>
    <property type="match status" value="1"/>
</dbReference>
<gene>
    <name evidence="4" type="ORF">DPMN_126426</name>
</gene>
<dbReference type="AlphaFoldDB" id="A0A9D4GW31"/>
<keyword evidence="1" id="KW-0863">Zinc-finger</keyword>
<organism evidence="4 5">
    <name type="scientific">Dreissena polymorpha</name>
    <name type="common">Zebra mussel</name>
    <name type="synonym">Mytilus polymorpha</name>
    <dbReference type="NCBI Taxonomy" id="45954"/>
    <lineage>
        <taxon>Eukaryota</taxon>
        <taxon>Metazoa</taxon>
        <taxon>Spiralia</taxon>
        <taxon>Lophotrochozoa</taxon>
        <taxon>Mollusca</taxon>
        <taxon>Bivalvia</taxon>
        <taxon>Autobranchia</taxon>
        <taxon>Heteroconchia</taxon>
        <taxon>Euheterodonta</taxon>
        <taxon>Imparidentia</taxon>
        <taxon>Neoheterodontei</taxon>
        <taxon>Myida</taxon>
        <taxon>Dreissenoidea</taxon>
        <taxon>Dreissenidae</taxon>
        <taxon>Dreissena</taxon>
    </lineage>
</organism>
<proteinExistence type="predicted"/>
<dbReference type="PANTHER" id="PTHR25462">
    <property type="entry name" value="BONUS, ISOFORM C-RELATED"/>
    <property type="match status" value="1"/>
</dbReference>
<reference evidence="4" key="1">
    <citation type="journal article" date="2019" name="bioRxiv">
        <title>The Genome of the Zebra Mussel, Dreissena polymorpha: A Resource for Invasive Species Research.</title>
        <authorList>
            <person name="McCartney M.A."/>
            <person name="Auch B."/>
            <person name="Kono T."/>
            <person name="Mallez S."/>
            <person name="Zhang Y."/>
            <person name="Obille A."/>
            <person name="Becker A."/>
            <person name="Abrahante J.E."/>
            <person name="Garbe J."/>
            <person name="Badalamenti J.P."/>
            <person name="Herman A."/>
            <person name="Mangelson H."/>
            <person name="Liachko I."/>
            <person name="Sullivan S."/>
            <person name="Sone E.D."/>
            <person name="Koren S."/>
            <person name="Silverstein K.A.T."/>
            <person name="Beckman K.B."/>
            <person name="Gohl D.M."/>
        </authorList>
    </citation>
    <scope>NUCLEOTIDE SEQUENCE</scope>
    <source>
        <strain evidence="4">Duluth1</strain>
        <tissue evidence="4">Whole animal</tissue>
    </source>
</reference>
<feature type="region of interest" description="Disordered" evidence="2">
    <location>
        <begin position="241"/>
        <end position="265"/>
    </location>
</feature>
<dbReference type="Proteomes" id="UP000828390">
    <property type="component" value="Unassembled WGS sequence"/>
</dbReference>
<dbReference type="InterPro" id="IPR011042">
    <property type="entry name" value="6-blade_b-propeller_TolB-like"/>
</dbReference>
<reference evidence="4" key="2">
    <citation type="submission" date="2020-11" db="EMBL/GenBank/DDBJ databases">
        <authorList>
            <person name="McCartney M.A."/>
            <person name="Auch B."/>
            <person name="Kono T."/>
            <person name="Mallez S."/>
            <person name="Becker A."/>
            <person name="Gohl D.M."/>
            <person name="Silverstein K.A.T."/>
            <person name="Koren S."/>
            <person name="Bechman K.B."/>
            <person name="Herman A."/>
            <person name="Abrahante J.E."/>
            <person name="Garbe J."/>
        </authorList>
    </citation>
    <scope>NUCLEOTIDE SEQUENCE</scope>
    <source>
        <strain evidence="4">Duluth1</strain>
        <tissue evidence="4">Whole animal</tissue>
    </source>
</reference>
<dbReference type="SUPFAM" id="SSF63829">
    <property type="entry name" value="Calcium-dependent phosphotriesterase"/>
    <property type="match status" value="1"/>
</dbReference>
<evidence type="ECO:0000259" key="3">
    <source>
        <dbReference type="PROSITE" id="PS50119"/>
    </source>
</evidence>
<dbReference type="EMBL" id="JAIWYP010000005">
    <property type="protein sequence ID" value="KAH3824589.1"/>
    <property type="molecule type" value="Genomic_DNA"/>
</dbReference>
<feature type="domain" description="B box-type" evidence="3">
    <location>
        <begin position="83"/>
        <end position="125"/>
    </location>
</feature>
<dbReference type="SUPFAM" id="SSF57845">
    <property type="entry name" value="B-box zinc-binding domain"/>
    <property type="match status" value="3"/>
</dbReference>
<comment type="caution">
    <text evidence="4">The sequence shown here is derived from an EMBL/GenBank/DDBJ whole genome shotgun (WGS) entry which is preliminary data.</text>
</comment>
<dbReference type="GO" id="GO:0061630">
    <property type="term" value="F:ubiquitin protein ligase activity"/>
    <property type="evidence" value="ECO:0007669"/>
    <property type="project" value="TreeGrafter"/>
</dbReference>
<dbReference type="GO" id="GO:0008270">
    <property type="term" value="F:zinc ion binding"/>
    <property type="evidence" value="ECO:0007669"/>
    <property type="project" value="UniProtKB-KW"/>
</dbReference>
<dbReference type="InterPro" id="IPR047153">
    <property type="entry name" value="TRIM45/56/19-like"/>
</dbReference>
<feature type="region of interest" description="Disordered" evidence="2">
    <location>
        <begin position="143"/>
        <end position="170"/>
    </location>
</feature>
<dbReference type="GO" id="GO:0006513">
    <property type="term" value="P:protein monoubiquitination"/>
    <property type="evidence" value="ECO:0007669"/>
    <property type="project" value="TreeGrafter"/>
</dbReference>